<gene>
    <name evidence="1" type="ORF">Sv326_1064</name>
</gene>
<dbReference type="EMBL" id="CP058998">
    <property type="protein sequence ID" value="QLJ53239.1"/>
    <property type="molecule type" value="Genomic_DNA"/>
</dbReference>
<dbReference type="AlphaFoldDB" id="A0A7D6BCN2"/>
<name>A0A7D6BCN2_FERL1</name>
<evidence type="ECO:0000313" key="2">
    <source>
        <dbReference type="Proteomes" id="UP000510821"/>
    </source>
</evidence>
<dbReference type="Proteomes" id="UP000510821">
    <property type="component" value="Chromosome"/>
</dbReference>
<proteinExistence type="predicted"/>
<dbReference type="KEGG" id="flt:Sv326_1064"/>
<reference evidence="2" key="1">
    <citation type="submission" date="2020-07" db="EMBL/GenBank/DDBJ databases">
        <title>Metabolic diversity and evolutionary history of the archaeal phylum ###Micrarchaeota### uncovered from a freshwater lake metagenome.</title>
        <authorList>
            <person name="Kadnikov V.V."/>
            <person name="Savvichev A.S."/>
            <person name="Mardanov A.V."/>
            <person name="Beletsky A.V."/>
            <person name="Chupakov A.V."/>
            <person name="Kokryatskaya N.M."/>
            <person name="Pimenov N.V."/>
            <person name="Ravin N.V."/>
        </authorList>
    </citation>
    <scope>NUCLEOTIDE SEQUENCE [LARGE SCALE GENOMIC DNA]</scope>
</reference>
<evidence type="ECO:0000313" key="1">
    <source>
        <dbReference type="EMBL" id="QLJ53239.1"/>
    </source>
</evidence>
<sequence length="77" mass="9286">MYDLKIKGKKPYNTLKRRFYYQLKNSPISATPWKTKSVLLVDDYLEKEADNFFLRFRGYVEVYKARVESIEEVTKPK</sequence>
<protein>
    <submittedName>
        <fullName evidence="1">Uncharacterized protein</fullName>
    </submittedName>
</protein>
<organism evidence="1 2">
    <name type="scientific">Fermentimicrarchaeum limneticum</name>
    <dbReference type="NCBI Taxonomy" id="2795018"/>
    <lineage>
        <taxon>Archaea</taxon>
        <taxon>Candidatus Micrarchaeota</taxon>
        <taxon>Candidatus Fermentimicrarchaeales</taxon>
        <taxon>Candidatus Fermentimicrarchaeaceae</taxon>
        <taxon>Candidatus Fermentimicrarchaeum</taxon>
    </lineage>
</organism>
<accession>A0A7D6BCN2</accession>